<evidence type="ECO:0000313" key="3">
    <source>
        <dbReference type="Proteomes" id="UP001066276"/>
    </source>
</evidence>
<feature type="compositionally biased region" description="Polar residues" evidence="1">
    <location>
        <begin position="152"/>
        <end position="166"/>
    </location>
</feature>
<evidence type="ECO:0000256" key="1">
    <source>
        <dbReference type="SAM" id="MobiDB-lite"/>
    </source>
</evidence>
<dbReference type="EMBL" id="JANPWB010000006">
    <property type="protein sequence ID" value="KAJ1175581.1"/>
    <property type="molecule type" value="Genomic_DNA"/>
</dbReference>
<feature type="region of interest" description="Disordered" evidence="1">
    <location>
        <begin position="38"/>
        <end position="57"/>
    </location>
</feature>
<organism evidence="2 3">
    <name type="scientific">Pleurodeles waltl</name>
    <name type="common">Iberian ribbed newt</name>
    <dbReference type="NCBI Taxonomy" id="8319"/>
    <lineage>
        <taxon>Eukaryota</taxon>
        <taxon>Metazoa</taxon>
        <taxon>Chordata</taxon>
        <taxon>Craniata</taxon>
        <taxon>Vertebrata</taxon>
        <taxon>Euteleostomi</taxon>
        <taxon>Amphibia</taxon>
        <taxon>Batrachia</taxon>
        <taxon>Caudata</taxon>
        <taxon>Salamandroidea</taxon>
        <taxon>Salamandridae</taxon>
        <taxon>Pleurodelinae</taxon>
        <taxon>Pleurodeles</taxon>
    </lineage>
</organism>
<reference evidence="2" key="1">
    <citation type="journal article" date="2022" name="bioRxiv">
        <title>Sequencing and chromosome-scale assembly of the giantPleurodeles waltlgenome.</title>
        <authorList>
            <person name="Brown T."/>
            <person name="Elewa A."/>
            <person name="Iarovenko S."/>
            <person name="Subramanian E."/>
            <person name="Araus A.J."/>
            <person name="Petzold A."/>
            <person name="Susuki M."/>
            <person name="Suzuki K.-i.T."/>
            <person name="Hayashi T."/>
            <person name="Toyoda A."/>
            <person name="Oliveira C."/>
            <person name="Osipova E."/>
            <person name="Leigh N.D."/>
            <person name="Simon A."/>
            <person name="Yun M.H."/>
        </authorList>
    </citation>
    <scope>NUCLEOTIDE SEQUENCE</scope>
    <source>
        <strain evidence="2">20211129_DDA</strain>
        <tissue evidence="2">Liver</tissue>
    </source>
</reference>
<dbReference type="Proteomes" id="UP001066276">
    <property type="component" value="Chromosome 3_2"/>
</dbReference>
<keyword evidence="3" id="KW-1185">Reference proteome</keyword>
<proteinExistence type="predicted"/>
<comment type="caution">
    <text evidence="2">The sequence shown here is derived from an EMBL/GenBank/DDBJ whole genome shotgun (WGS) entry which is preliminary data.</text>
</comment>
<sequence>MPEYRQCWWSSDCHILSSVGFLPHFGWKSFSIRAGGQRWRGGPTAGPPHLKESPQRTTTCNTAWRCPDGGAGLPVGEPGPVPSGRSTSSGEVSVLRKGRGNPLWNRDSEYRWRYWMAGRVGDARLRPGWSSRPGGSNRKMAVWHHHPGGGQKTTAGVTVQFSPKSE</sequence>
<dbReference type="AlphaFoldDB" id="A0AAV7TH14"/>
<accession>A0AAV7TH14</accession>
<name>A0AAV7TH14_PLEWA</name>
<feature type="region of interest" description="Disordered" evidence="1">
    <location>
        <begin position="66"/>
        <end position="95"/>
    </location>
</feature>
<evidence type="ECO:0000313" key="2">
    <source>
        <dbReference type="EMBL" id="KAJ1175581.1"/>
    </source>
</evidence>
<gene>
    <name evidence="2" type="ORF">NDU88_000868</name>
</gene>
<feature type="region of interest" description="Disordered" evidence="1">
    <location>
        <begin position="141"/>
        <end position="166"/>
    </location>
</feature>
<protein>
    <submittedName>
        <fullName evidence="2">Uncharacterized protein</fullName>
    </submittedName>
</protein>